<organism evidence="1 2">
    <name type="scientific">Rhodnius prolixus</name>
    <name type="common">Triatomid bug</name>
    <dbReference type="NCBI Taxonomy" id="13249"/>
    <lineage>
        <taxon>Eukaryota</taxon>
        <taxon>Metazoa</taxon>
        <taxon>Ecdysozoa</taxon>
        <taxon>Arthropoda</taxon>
        <taxon>Hexapoda</taxon>
        <taxon>Insecta</taxon>
        <taxon>Pterygota</taxon>
        <taxon>Neoptera</taxon>
        <taxon>Paraneoptera</taxon>
        <taxon>Hemiptera</taxon>
        <taxon>Heteroptera</taxon>
        <taxon>Panheteroptera</taxon>
        <taxon>Cimicomorpha</taxon>
        <taxon>Reduviidae</taxon>
        <taxon>Triatominae</taxon>
        <taxon>Rhodnius</taxon>
    </lineage>
</organism>
<proteinExistence type="predicted"/>
<dbReference type="EMBL" id="ACPB03020832">
    <property type="status" value="NOT_ANNOTATED_CDS"/>
    <property type="molecule type" value="Genomic_DNA"/>
</dbReference>
<dbReference type="HOGENOM" id="CLU_1512453_0_0_1"/>
<dbReference type="RefSeq" id="XP_073969185.1">
    <property type="nucleotide sequence ID" value="XM_074113084.1"/>
</dbReference>
<dbReference type="Proteomes" id="UP000015103">
    <property type="component" value="Unassembled WGS sequence"/>
</dbReference>
<sequence>MAKMKEIPSSGYCCLPMCTCGLERRVAAEHKLYHILDSTKYYLGSVVNNVYGVSVDQPLDAFLAKRKLQQPLDPEECQAYMPFTFDKVSPSEIFLENDIRIRDSAARSAQPSTLTSMLPLKPVPVKKKESEWGSYQDMSCDYSTNPQSPGTYRSMMTRFRDAMIIAKIPTFRTEALID</sequence>
<evidence type="ECO:0000313" key="1">
    <source>
        <dbReference type="EnsemblMetazoa" id="RPRC006376-PA"/>
    </source>
</evidence>
<evidence type="ECO:0000313" key="2">
    <source>
        <dbReference type="Proteomes" id="UP000015103"/>
    </source>
</evidence>
<dbReference type="EnsemblMetazoa" id="RPRC006376-RA">
    <property type="protein sequence ID" value="RPRC006376-PA"/>
    <property type="gene ID" value="RPRC006376"/>
</dbReference>
<keyword evidence="2" id="KW-1185">Reference proteome</keyword>
<name>T1HQQ6_RHOPR</name>
<dbReference type="InParanoid" id="T1HQQ6"/>
<dbReference type="VEuPathDB" id="VectorBase:RPRC006376"/>
<reference evidence="1" key="1">
    <citation type="submission" date="2015-05" db="UniProtKB">
        <authorList>
            <consortium name="EnsemblMetazoa"/>
        </authorList>
    </citation>
    <scope>IDENTIFICATION</scope>
</reference>
<dbReference type="AlphaFoldDB" id="T1HQQ6"/>
<protein>
    <submittedName>
        <fullName evidence="1">Uncharacterized protein</fullName>
    </submittedName>
</protein>
<accession>T1HQQ6</accession>
<dbReference type="GeneID" id="141446535"/>